<dbReference type="Gene3D" id="3.40.50.1820">
    <property type="entry name" value="alpha/beta hydrolase"/>
    <property type="match status" value="1"/>
</dbReference>
<feature type="signal peptide" evidence="3">
    <location>
        <begin position="1"/>
        <end position="22"/>
    </location>
</feature>
<dbReference type="InterPro" id="IPR002018">
    <property type="entry name" value="CarbesteraseB"/>
</dbReference>
<dbReference type="GO" id="GO:0016787">
    <property type="term" value="F:hydrolase activity"/>
    <property type="evidence" value="ECO:0007669"/>
    <property type="project" value="UniProtKB-KW"/>
</dbReference>
<dbReference type="InterPro" id="IPR019826">
    <property type="entry name" value="Carboxylesterase_B_AS"/>
</dbReference>
<dbReference type="AlphaFoldDB" id="A0A840DXF2"/>
<evidence type="ECO:0000313" key="6">
    <source>
        <dbReference type="Proteomes" id="UP000576209"/>
    </source>
</evidence>
<evidence type="ECO:0000256" key="2">
    <source>
        <dbReference type="ARBA" id="ARBA00022801"/>
    </source>
</evidence>
<dbReference type="SUPFAM" id="SSF53474">
    <property type="entry name" value="alpha/beta-Hydrolases"/>
    <property type="match status" value="1"/>
</dbReference>
<evidence type="ECO:0000259" key="4">
    <source>
        <dbReference type="Pfam" id="PF00135"/>
    </source>
</evidence>
<dbReference type="InterPro" id="IPR029058">
    <property type="entry name" value="AB_hydrolase_fold"/>
</dbReference>
<reference evidence="5 6" key="1">
    <citation type="submission" date="2020-08" db="EMBL/GenBank/DDBJ databases">
        <title>Genomic Encyclopedia of Type Strains, Phase IV (KMG-IV): sequencing the most valuable type-strain genomes for metagenomic binning, comparative biology and taxonomic classification.</title>
        <authorList>
            <person name="Goeker M."/>
        </authorList>
    </citation>
    <scope>NUCLEOTIDE SEQUENCE [LARGE SCALE GENOMIC DNA]</scope>
    <source>
        <strain evidence="5 6">DSM 105137</strain>
    </source>
</reference>
<name>A0A840DXF2_9BACT</name>
<sequence length="524" mass="58460">MTKKFPLLFFVSVLCFTSLAKAQEINFGFAVQTEVSNGILEGNYSTRTGVQHYLGIPFAAPPVGELRWQPPQQAADWQGVRMAKEFGPRPVQQYVYDDMRFRSPSVSEDCLYLNVWTPARKDETGLPVLIYFYGGGFTAGSGDEGRYDGERLAREGVVVITPNYRLGVFGLLAHPELSAESEYGGSGNYGLMDQAAAIAWVKKNIAAFGGDPERITIAGESAGSMSVSLQMVSPLSRDLLAGAVGQSGGAVNPQRPIPPLEEGEAWGEKFVEATGYGSIAELRQASTRELYETYTAGQLGSPPIVIDGHFITEDPTVTFRNGNQAQVPLLVGWTSTERPWGNFPDSPVAFQEMVKEQFPEQSEEILHHYSPETPRRSAIELASDTWIVLGTWQWANLQRQYSDQPVYRYRFDRIRPPLRGEQREQEPDGAAHATDIEYFLDNLSLSDQYAWEEEDRKTASTMLSYLANFVKRGDPNGEGLPQWPRLGEGETPEVMLLNTESEAKAFLAEPRYRYLLQMYEGARR</sequence>
<dbReference type="EMBL" id="JACIFF010000001">
    <property type="protein sequence ID" value="MBB4077894.1"/>
    <property type="molecule type" value="Genomic_DNA"/>
</dbReference>
<organism evidence="5 6">
    <name type="scientific">Neolewinella aquimaris</name>
    <dbReference type="NCBI Taxonomy" id="1835722"/>
    <lineage>
        <taxon>Bacteria</taxon>
        <taxon>Pseudomonadati</taxon>
        <taxon>Bacteroidota</taxon>
        <taxon>Saprospiria</taxon>
        <taxon>Saprospirales</taxon>
        <taxon>Lewinellaceae</taxon>
        <taxon>Neolewinella</taxon>
    </lineage>
</organism>
<keyword evidence="6" id="KW-1185">Reference proteome</keyword>
<dbReference type="Pfam" id="PF00135">
    <property type="entry name" value="COesterase"/>
    <property type="match status" value="1"/>
</dbReference>
<evidence type="ECO:0000313" key="5">
    <source>
        <dbReference type="EMBL" id="MBB4077894.1"/>
    </source>
</evidence>
<comment type="caution">
    <text evidence="5">The sequence shown here is derived from an EMBL/GenBank/DDBJ whole genome shotgun (WGS) entry which is preliminary data.</text>
</comment>
<dbReference type="PROSITE" id="PS00941">
    <property type="entry name" value="CARBOXYLESTERASE_B_2"/>
    <property type="match status" value="1"/>
</dbReference>
<dbReference type="PANTHER" id="PTHR11559">
    <property type="entry name" value="CARBOXYLESTERASE"/>
    <property type="match status" value="1"/>
</dbReference>
<dbReference type="RefSeq" id="WP_183494131.1">
    <property type="nucleotide sequence ID" value="NZ_JACIFF010000001.1"/>
</dbReference>
<dbReference type="EC" id="3.1.1.-" evidence="3"/>
<protein>
    <recommendedName>
        <fullName evidence="3">Carboxylic ester hydrolase</fullName>
        <ecNumber evidence="3">3.1.1.-</ecNumber>
    </recommendedName>
</protein>
<dbReference type="InterPro" id="IPR019819">
    <property type="entry name" value="Carboxylesterase_B_CS"/>
</dbReference>
<keyword evidence="2 3" id="KW-0378">Hydrolase</keyword>
<comment type="similarity">
    <text evidence="1 3">Belongs to the type-B carboxylesterase/lipase family.</text>
</comment>
<evidence type="ECO:0000256" key="3">
    <source>
        <dbReference type="RuleBase" id="RU361235"/>
    </source>
</evidence>
<feature type="domain" description="Carboxylesterase type B" evidence="4">
    <location>
        <begin position="33"/>
        <end position="513"/>
    </location>
</feature>
<dbReference type="InterPro" id="IPR050309">
    <property type="entry name" value="Type-B_Carboxylest/Lipase"/>
</dbReference>
<proteinExistence type="inferred from homology"/>
<keyword evidence="3" id="KW-0732">Signal</keyword>
<gene>
    <name evidence="5" type="ORF">GGR28_000495</name>
</gene>
<evidence type="ECO:0000256" key="1">
    <source>
        <dbReference type="ARBA" id="ARBA00005964"/>
    </source>
</evidence>
<feature type="chain" id="PRO_5033098722" description="Carboxylic ester hydrolase" evidence="3">
    <location>
        <begin position="23"/>
        <end position="524"/>
    </location>
</feature>
<dbReference type="Proteomes" id="UP000576209">
    <property type="component" value="Unassembled WGS sequence"/>
</dbReference>
<accession>A0A840DXF2</accession>
<dbReference type="PROSITE" id="PS00122">
    <property type="entry name" value="CARBOXYLESTERASE_B_1"/>
    <property type="match status" value="1"/>
</dbReference>